<proteinExistence type="predicted"/>
<reference evidence="3 4" key="1">
    <citation type="submission" date="2024-08" db="EMBL/GenBank/DDBJ databases">
        <authorList>
            <person name="Cucini C."/>
            <person name="Frati F."/>
        </authorList>
    </citation>
    <scope>NUCLEOTIDE SEQUENCE [LARGE SCALE GENOMIC DNA]</scope>
</reference>
<keyword evidence="1" id="KW-0677">Repeat</keyword>
<dbReference type="Gene3D" id="2.60.40.10">
    <property type="entry name" value="Immunoglobulins"/>
    <property type="match status" value="3"/>
</dbReference>
<gene>
    <name evidence="3" type="ORF">ODALV1_LOCUS19986</name>
</gene>
<feature type="domain" description="Fibronectin type-III" evidence="2">
    <location>
        <begin position="260"/>
        <end position="354"/>
    </location>
</feature>
<evidence type="ECO:0000313" key="4">
    <source>
        <dbReference type="Proteomes" id="UP001642540"/>
    </source>
</evidence>
<dbReference type="SUPFAM" id="SSF49265">
    <property type="entry name" value="Fibronectin type III"/>
    <property type="match status" value="2"/>
</dbReference>
<keyword evidence="4" id="KW-1185">Reference proteome</keyword>
<evidence type="ECO:0000259" key="2">
    <source>
        <dbReference type="PROSITE" id="PS50853"/>
    </source>
</evidence>
<evidence type="ECO:0000256" key="1">
    <source>
        <dbReference type="ARBA" id="ARBA00022737"/>
    </source>
</evidence>
<dbReference type="InterPro" id="IPR003961">
    <property type="entry name" value="FN3_dom"/>
</dbReference>
<dbReference type="EMBL" id="CAXLJM020000068">
    <property type="protein sequence ID" value="CAL8122867.1"/>
    <property type="molecule type" value="Genomic_DNA"/>
</dbReference>
<organism evidence="3 4">
    <name type="scientific">Orchesella dallaii</name>
    <dbReference type="NCBI Taxonomy" id="48710"/>
    <lineage>
        <taxon>Eukaryota</taxon>
        <taxon>Metazoa</taxon>
        <taxon>Ecdysozoa</taxon>
        <taxon>Arthropoda</taxon>
        <taxon>Hexapoda</taxon>
        <taxon>Collembola</taxon>
        <taxon>Entomobryomorpha</taxon>
        <taxon>Entomobryoidea</taxon>
        <taxon>Orchesellidae</taxon>
        <taxon>Orchesellinae</taxon>
        <taxon>Orchesella</taxon>
    </lineage>
</organism>
<dbReference type="PANTHER" id="PTHR46708">
    <property type="entry name" value="TENASCIN"/>
    <property type="match status" value="1"/>
</dbReference>
<feature type="domain" description="Fibronectin type-III" evidence="2">
    <location>
        <begin position="161"/>
        <end position="253"/>
    </location>
</feature>
<dbReference type="SMART" id="SM00060">
    <property type="entry name" value="FN3"/>
    <property type="match status" value="3"/>
</dbReference>
<dbReference type="InterPro" id="IPR013783">
    <property type="entry name" value="Ig-like_fold"/>
</dbReference>
<accession>A0ABP1R8R5</accession>
<sequence>MWCITHCILVLGIYIKAGVLYRLYYFYMLQDEHQQLHEDPSFPIQDDINSHYVKAPKNLTVDVKSGNHAIFAWDPPIDGQFEKFEVQLSQLPTNNVYQDEQRDHQQQEQQQQPKTFSIEDRSLSLSSFLEPGNSYQVQVFAVSRGDVSEPITANFTTKPNPPERFVVWFRNETALLIYWQPPNGAYDLYRVGIEPSDSPTSEILVSRQEYQNGRVQPGFYDLTPGRAYNISVVTISQGQASEPLVREYRTLPLQPVEVSVTMNEDESDSTPSGFLVEWIAPPNAAGEYDGFNVYLNRKGMNKPMQKYVPKEKPPMVLLEDPDLEPGMTYQVVVKTVSGKVYSRPTTQNVTLVLE</sequence>
<dbReference type="Proteomes" id="UP001642540">
    <property type="component" value="Unassembled WGS sequence"/>
</dbReference>
<dbReference type="PROSITE" id="PS50853">
    <property type="entry name" value="FN3"/>
    <property type="match status" value="3"/>
</dbReference>
<dbReference type="InterPro" id="IPR050991">
    <property type="entry name" value="ECM_Regulatory_Proteins"/>
</dbReference>
<feature type="domain" description="Fibronectin type-III" evidence="2">
    <location>
        <begin position="55"/>
        <end position="160"/>
    </location>
</feature>
<dbReference type="PANTHER" id="PTHR46708:SF2">
    <property type="entry name" value="FIBRONECTIN TYPE-III DOMAIN-CONTAINING PROTEIN"/>
    <property type="match status" value="1"/>
</dbReference>
<dbReference type="InterPro" id="IPR036116">
    <property type="entry name" value="FN3_sf"/>
</dbReference>
<comment type="caution">
    <text evidence="3">The sequence shown here is derived from an EMBL/GenBank/DDBJ whole genome shotgun (WGS) entry which is preliminary data.</text>
</comment>
<dbReference type="Pfam" id="PF00041">
    <property type="entry name" value="fn3"/>
    <property type="match status" value="3"/>
</dbReference>
<protein>
    <recommendedName>
        <fullName evidence="2">Fibronectin type-III domain-containing protein</fullName>
    </recommendedName>
</protein>
<name>A0ABP1R8R5_9HEXA</name>
<dbReference type="CDD" id="cd00063">
    <property type="entry name" value="FN3"/>
    <property type="match status" value="3"/>
</dbReference>
<evidence type="ECO:0000313" key="3">
    <source>
        <dbReference type="EMBL" id="CAL8122867.1"/>
    </source>
</evidence>